<dbReference type="Proteomes" id="UP001626550">
    <property type="component" value="Unassembled WGS sequence"/>
</dbReference>
<reference evidence="1 2" key="1">
    <citation type="submission" date="2024-11" db="EMBL/GenBank/DDBJ databases">
        <title>Adaptive evolution of stress response genes in parasites aligns with host niche diversity.</title>
        <authorList>
            <person name="Hahn C."/>
            <person name="Resl P."/>
        </authorList>
    </citation>
    <scope>NUCLEOTIDE SEQUENCE [LARGE SCALE GENOMIC DNA]</scope>
    <source>
        <strain evidence="1">EGGRZ-B1_66</strain>
        <tissue evidence="1">Body</tissue>
    </source>
</reference>
<keyword evidence="2" id="KW-1185">Reference proteome</keyword>
<dbReference type="AlphaFoldDB" id="A0ABD2QMB6"/>
<gene>
    <name evidence="1" type="ORF">Ciccas_000751</name>
</gene>
<organism evidence="1 2">
    <name type="scientific">Cichlidogyrus casuarinus</name>
    <dbReference type="NCBI Taxonomy" id="1844966"/>
    <lineage>
        <taxon>Eukaryota</taxon>
        <taxon>Metazoa</taxon>
        <taxon>Spiralia</taxon>
        <taxon>Lophotrochozoa</taxon>
        <taxon>Platyhelminthes</taxon>
        <taxon>Monogenea</taxon>
        <taxon>Monopisthocotylea</taxon>
        <taxon>Dactylogyridea</taxon>
        <taxon>Ancyrocephalidae</taxon>
        <taxon>Cichlidogyrus</taxon>
    </lineage>
</organism>
<proteinExistence type="predicted"/>
<comment type="caution">
    <text evidence="1">The sequence shown here is derived from an EMBL/GenBank/DDBJ whole genome shotgun (WGS) entry which is preliminary data.</text>
</comment>
<dbReference type="EMBL" id="JBJKFK010000043">
    <property type="protein sequence ID" value="KAL3320585.1"/>
    <property type="molecule type" value="Genomic_DNA"/>
</dbReference>
<sequence length="101" mass="11224">MGPFWFDEIEADGSVSFVASYSGPERNPHAHFDLVKIFLSALEKCINIHGSDLSHVLLSVSSAHDLFCSLEAITQNKHGIQSEGFNQMIIDQFSSLQSSFY</sequence>
<name>A0ABD2QMB6_9PLAT</name>
<accession>A0ABD2QMB6</accession>
<evidence type="ECO:0000313" key="1">
    <source>
        <dbReference type="EMBL" id="KAL3320585.1"/>
    </source>
</evidence>
<evidence type="ECO:0000313" key="2">
    <source>
        <dbReference type="Proteomes" id="UP001626550"/>
    </source>
</evidence>
<protein>
    <submittedName>
        <fullName evidence="1">Uncharacterized protein</fullName>
    </submittedName>
</protein>